<dbReference type="Proteomes" id="UP001207468">
    <property type="component" value="Unassembled WGS sequence"/>
</dbReference>
<reference evidence="1" key="1">
    <citation type="submission" date="2021-03" db="EMBL/GenBank/DDBJ databases">
        <title>Evolutionary priming and transition to the ectomycorrhizal habit in an iconic lineage of mushroom-forming fungi: is preadaptation a requirement?</title>
        <authorList>
            <consortium name="DOE Joint Genome Institute"/>
            <person name="Looney B.P."/>
            <person name="Miyauchi S."/>
            <person name="Morin E."/>
            <person name="Drula E."/>
            <person name="Courty P.E."/>
            <person name="Chicoki N."/>
            <person name="Fauchery L."/>
            <person name="Kohler A."/>
            <person name="Kuo A."/>
            <person name="LaButti K."/>
            <person name="Pangilinan J."/>
            <person name="Lipzen A."/>
            <person name="Riley R."/>
            <person name="Andreopoulos W."/>
            <person name="He G."/>
            <person name="Johnson J."/>
            <person name="Barry K.W."/>
            <person name="Grigoriev I.V."/>
            <person name="Nagy L."/>
            <person name="Hibbett D."/>
            <person name="Henrissat B."/>
            <person name="Matheny P.B."/>
            <person name="Labbe J."/>
            <person name="Martin A.F."/>
        </authorList>
    </citation>
    <scope>NUCLEOTIDE SEQUENCE</scope>
    <source>
        <strain evidence="1">BPL698</strain>
    </source>
</reference>
<proteinExistence type="predicted"/>
<keyword evidence="2" id="KW-1185">Reference proteome</keyword>
<comment type="caution">
    <text evidence="1">The sequence shown here is derived from an EMBL/GenBank/DDBJ whole genome shotgun (WGS) entry which is preliminary data.</text>
</comment>
<dbReference type="EMBL" id="JAGFNK010000359">
    <property type="protein sequence ID" value="KAI9451790.1"/>
    <property type="molecule type" value="Genomic_DNA"/>
</dbReference>
<gene>
    <name evidence="1" type="ORF">F5148DRAFT_1332851</name>
</gene>
<evidence type="ECO:0000313" key="1">
    <source>
        <dbReference type="EMBL" id="KAI9451790.1"/>
    </source>
</evidence>
<protein>
    <submittedName>
        <fullName evidence="1">Uncharacterized protein</fullName>
    </submittedName>
</protein>
<name>A0ACC0TY50_9AGAM</name>
<sequence length="388" mass="43339">MRGVSVPVHVYAQFAFSTLISPPSEDNARLVNRMKKETRAFNRIVIRLRAQAEADVEQVAALRRRQSNGQSQSQRQHNGPPLSWSAGAAQGQGGKHRSVSRQSSRAPSPTNSAWSQAASSQAHLPLGTSPPSGGFRSPLFRLRRAPLLRVFVPSPEGDWLSDASVLECETELRKAGILPLLRVGDVIWDIALGDEGNVGRLVWDGRYLIDLDYTFSHIGDVPPSVLALAFPPSYFHRVIRVAGDRNPIAHLDIRFWGEEIITNLQLLQDRVRTETPQGTYHTVVRWVHRSSFTIHAPPGSAPVITLPNRERRVVDPSWRGTVVIEAEGTNEGLSDLHARCRGQYQPRAGDIAPAPGERERMVWRVLRERSRPGEIWLRAVSHKERLIL</sequence>
<accession>A0ACC0TY50</accession>
<organism evidence="1 2">
    <name type="scientific">Russula earlei</name>
    <dbReference type="NCBI Taxonomy" id="71964"/>
    <lineage>
        <taxon>Eukaryota</taxon>
        <taxon>Fungi</taxon>
        <taxon>Dikarya</taxon>
        <taxon>Basidiomycota</taxon>
        <taxon>Agaricomycotina</taxon>
        <taxon>Agaricomycetes</taxon>
        <taxon>Russulales</taxon>
        <taxon>Russulaceae</taxon>
        <taxon>Russula</taxon>
    </lineage>
</organism>
<evidence type="ECO:0000313" key="2">
    <source>
        <dbReference type="Proteomes" id="UP001207468"/>
    </source>
</evidence>